<dbReference type="EMBL" id="CAJNOK010024961">
    <property type="protein sequence ID" value="CAF1383907.1"/>
    <property type="molecule type" value="Genomic_DNA"/>
</dbReference>
<sequence length="145" mass="17089">MASSVQRQQEQRRRMLLMEITSIIYLLRQGLALRGHVDEESNLIQLLKLRSIDDSDLQDWINDKKYLSHDIVNEITKEISLTIVRDIVKQDSTIRHDGEWQYDKMHGRGVYTYANGDRYDSQWQYDKMQGRGVVGFISATANYYE</sequence>
<evidence type="ECO:0000256" key="1">
    <source>
        <dbReference type="ARBA" id="ARBA00022737"/>
    </source>
</evidence>
<gene>
    <name evidence="2" type="ORF">OVA965_LOCUS32239</name>
    <name evidence="3" type="ORF">TMI583_LOCUS33095</name>
</gene>
<feature type="non-terminal residue" evidence="3">
    <location>
        <position position="1"/>
    </location>
</feature>
<dbReference type="SUPFAM" id="SSF82185">
    <property type="entry name" value="Histone H3 K4-specific methyltransferase SET7/9 N-terminal domain"/>
    <property type="match status" value="1"/>
</dbReference>
<evidence type="ECO:0000313" key="2">
    <source>
        <dbReference type="EMBL" id="CAF1383907.1"/>
    </source>
</evidence>
<comment type="caution">
    <text evidence="3">The sequence shown here is derived from an EMBL/GenBank/DDBJ whole genome shotgun (WGS) entry which is preliminary data.</text>
</comment>
<evidence type="ECO:0000313" key="3">
    <source>
        <dbReference type="EMBL" id="CAF4192115.1"/>
    </source>
</evidence>
<dbReference type="Proteomes" id="UP000682733">
    <property type="component" value="Unassembled WGS sequence"/>
</dbReference>
<organism evidence="3 4">
    <name type="scientific">Didymodactylos carnosus</name>
    <dbReference type="NCBI Taxonomy" id="1234261"/>
    <lineage>
        <taxon>Eukaryota</taxon>
        <taxon>Metazoa</taxon>
        <taxon>Spiralia</taxon>
        <taxon>Gnathifera</taxon>
        <taxon>Rotifera</taxon>
        <taxon>Eurotatoria</taxon>
        <taxon>Bdelloidea</taxon>
        <taxon>Philodinida</taxon>
        <taxon>Philodinidae</taxon>
        <taxon>Didymodactylos</taxon>
    </lineage>
</organism>
<dbReference type="SMART" id="SM00698">
    <property type="entry name" value="MORN"/>
    <property type="match status" value="2"/>
</dbReference>
<dbReference type="Proteomes" id="UP000677228">
    <property type="component" value="Unassembled WGS sequence"/>
</dbReference>
<proteinExistence type="predicted"/>
<name>A0A8S2RW03_9BILA</name>
<dbReference type="PANTHER" id="PTHR23084:SF256">
    <property type="entry name" value="CENTRAL APPARATUS ASSOCIATED PROTEIN C1A-18"/>
    <property type="match status" value="1"/>
</dbReference>
<dbReference type="EMBL" id="CAJOBA010046659">
    <property type="protein sequence ID" value="CAF4192115.1"/>
    <property type="molecule type" value="Genomic_DNA"/>
</dbReference>
<accession>A0A8S2RW03</accession>
<dbReference type="PANTHER" id="PTHR23084">
    <property type="entry name" value="PHOSPHATIDYLINOSITOL-4-PHOSPHATE 5-KINASE RELATED"/>
    <property type="match status" value="1"/>
</dbReference>
<evidence type="ECO:0000313" key="4">
    <source>
        <dbReference type="Proteomes" id="UP000682733"/>
    </source>
</evidence>
<dbReference type="Gene3D" id="2.20.110.10">
    <property type="entry name" value="Histone H3 K4-specific methyltransferase SET7/9 N-terminal domain"/>
    <property type="match status" value="1"/>
</dbReference>
<keyword evidence="1" id="KW-0677">Repeat</keyword>
<protein>
    <submittedName>
        <fullName evidence="3">Uncharacterized protein</fullName>
    </submittedName>
</protein>
<dbReference type="Pfam" id="PF02493">
    <property type="entry name" value="MORN"/>
    <property type="match status" value="2"/>
</dbReference>
<dbReference type="AlphaFoldDB" id="A0A8S2RW03"/>
<reference evidence="3" key="1">
    <citation type="submission" date="2021-02" db="EMBL/GenBank/DDBJ databases">
        <authorList>
            <person name="Nowell W R."/>
        </authorList>
    </citation>
    <scope>NUCLEOTIDE SEQUENCE</scope>
</reference>
<dbReference type="InterPro" id="IPR003409">
    <property type="entry name" value="MORN"/>
</dbReference>